<dbReference type="RefSeq" id="WP_108151992.1">
    <property type="nucleotide sequence ID" value="NZ_CP026304.1"/>
</dbReference>
<name>A0A2R4T7A8_9ACTN</name>
<dbReference type="EMBL" id="CP026304">
    <property type="protein sequence ID" value="AVZ75008.1"/>
    <property type="molecule type" value="Genomic_DNA"/>
</dbReference>
<feature type="domain" description="NADPH-dependent FMN reductase-like" evidence="1">
    <location>
        <begin position="10"/>
        <end position="58"/>
    </location>
</feature>
<evidence type="ECO:0000313" key="3">
    <source>
        <dbReference type="Proteomes" id="UP000244201"/>
    </source>
</evidence>
<organism evidence="2 3">
    <name type="scientific">Streptomyces lunaelactis</name>
    <dbReference type="NCBI Taxonomy" id="1535768"/>
    <lineage>
        <taxon>Bacteria</taxon>
        <taxon>Bacillati</taxon>
        <taxon>Actinomycetota</taxon>
        <taxon>Actinomycetes</taxon>
        <taxon>Kitasatosporales</taxon>
        <taxon>Streptomycetaceae</taxon>
        <taxon>Streptomyces</taxon>
    </lineage>
</organism>
<evidence type="ECO:0000259" key="1">
    <source>
        <dbReference type="Pfam" id="PF03358"/>
    </source>
</evidence>
<dbReference type="GeneID" id="55658569"/>
<evidence type="ECO:0000313" key="2">
    <source>
        <dbReference type="EMBL" id="AVZ75008.1"/>
    </source>
</evidence>
<reference evidence="2 3" key="1">
    <citation type="submission" date="2018-01" db="EMBL/GenBank/DDBJ databases">
        <title>Complete genome sequence of Streptomyces lunaelactis MM109T, a Ferroverdin A producer isolated from cave moonmilk deposits.</title>
        <authorList>
            <person name="Naome A."/>
            <person name="Martinet L."/>
            <person name="Maciejewska M."/>
            <person name="Anderssen S."/>
            <person name="Adam D."/>
            <person name="Tenconi E."/>
            <person name="Deflandre B."/>
            <person name="Arguelles-Arias A."/>
            <person name="Calusinska M."/>
            <person name="Copieters W."/>
            <person name="Karim L."/>
            <person name="Hanikenne M."/>
            <person name="Baurain D."/>
            <person name="van Wezel G."/>
            <person name="Smargiasso N."/>
            <person name="de Pauw E."/>
            <person name="Delfosse P."/>
            <person name="Rigali S."/>
        </authorList>
    </citation>
    <scope>NUCLEOTIDE SEQUENCE [LARGE SCALE GENOMIC DNA]</scope>
    <source>
        <strain evidence="2 3">MM109</strain>
    </source>
</reference>
<dbReference type="SUPFAM" id="SSF52218">
    <property type="entry name" value="Flavoproteins"/>
    <property type="match status" value="1"/>
</dbReference>
<dbReference type="InterPro" id="IPR029039">
    <property type="entry name" value="Flavoprotein-like_sf"/>
</dbReference>
<dbReference type="OrthoDB" id="9812295at2"/>
<keyword evidence="3" id="KW-1185">Reference proteome</keyword>
<dbReference type="GO" id="GO:0016491">
    <property type="term" value="F:oxidoreductase activity"/>
    <property type="evidence" value="ECO:0007669"/>
    <property type="project" value="InterPro"/>
</dbReference>
<dbReference type="KEGG" id="slk:SLUN_25295"/>
<dbReference type="AlphaFoldDB" id="A0A2R4T7A8"/>
<proteinExistence type="predicted"/>
<dbReference type="InterPro" id="IPR005025">
    <property type="entry name" value="FMN_Rdtase-like_dom"/>
</dbReference>
<dbReference type="Pfam" id="PF03358">
    <property type="entry name" value="FMN_red"/>
    <property type="match status" value="1"/>
</dbReference>
<protein>
    <recommendedName>
        <fullName evidence="1">NADPH-dependent FMN reductase-like domain-containing protein</fullName>
    </recommendedName>
</protein>
<accession>A0A2R4T7A8</accession>
<dbReference type="Proteomes" id="UP000244201">
    <property type="component" value="Chromosome"/>
</dbReference>
<sequence>MACVHPRYPCRNAEWHHKPAGFVSYGINGGSRAAEQLRQVAGELKIAEVHRQVELGMFTDFRFTDPTDPADPGVCEPAEHHEPALHEMLNEIIAWSGALAPLRAAA</sequence>
<gene>
    <name evidence="2" type="ORF">SLUN_25295</name>
</gene>
<dbReference type="Gene3D" id="3.40.50.360">
    <property type="match status" value="1"/>
</dbReference>